<feature type="compositionally biased region" description="Low complexity" evidence="4">
    <location>
        <begin position="56"/>
        <end position="79"/>
    </location>
</feature>
<dbReference type="InterPro" id="IPR037256">
    <property type="entry name" value="ASC_dom_sf"/>
</dbReference>
<dbReference type="Pfam" id="PF16561">
    <property type="entry name" value="AMPK1_CBM"/>
    <property type="match status" value="1"/>
</dbReference>
<protein>
    <recommendedName>
        <fullName evidence="5">Association with the SNF1 complex (ASC) domain-containing protein</fullName>
    </recommendedName>
</protein>
<feature type="compositionally biased region" description="Low complexity" evidence="4">
    <location>
        <begin position="350"/>
        <end position="371"/>
    </location>
</feature>
<dbReference type="RefSeq" id="XP_016219242.1">
    <property type="nucleotide sequence ID" value="XM_016352985.1"/>
</dbReference>
<evidence type="ECO:0000313" key="7">
    <source>
        <dbReference type="Proteomes" id="UP000053259"/>
    </source>
</evidence>
<dbReference type="Proteomes" id="UP000053259">
    <property type="component" value="Unassembled WGS sequence"/>
</dbReference>
<keyword evidence="7" id="KW-1185">Reference proteome</keyword>
<name>A0A0D2ARP8_9PEZI</name>
<gene>
    <name evidence="6" type="ORF">PV09_00269</name>
</gene>
<feature type="domain" description="Association with the SNF1 complex (ASC)" evidence="5">
    <location>
        <begin position="429"/>
        <end position="536"/>
    </location>
</feature>
<dbReference type="GO" id="GO:0005737">
    <property type="term" value="C:cytoplasm"/>
    <property type="evidence" value="ECO:0007669"/>
    <property type="project" value="UniProtKB-SubCell"/>
</dbReference>
<feature type="region of interest" description="Disordered" evidence="4">
    <location>
        <begin position="1"/>
        <end position="168"/>
    </location>
</feature>
<dbReference type="InterPro" id="IPR014756">
    <property type="entry name" value="Ig_E-set"/>
</dbReference>
<dbReference type="FunFam" id="2.60.40.10:FF:000562">
    <property type="entry name" value="Snf1 kinase complex beta-subunit Gal83"/>
    <property type="match status" value="1"/>
</dbReference>
<organism evidence="6 7">
    <name type="scientific">Verruconis gallopava</name>
    <dbReference type="NCBI Taxonomy" id="253628"/>
    <lineage>
        <taxon>Eukaryota</taxon>
        <taxon>Fungi</taxon>
        <taxon>Dikarya</taxon>
        <taxon>Ascomycota</taxon>
        <taxon>Pezizomycotina</taxon>
        <taxon>Dothideomycetes</taxon>
        <taxon>Pleosporomycetidae</taxon>
        <taxon>Venturiales</taxon>
        <taxon>Sympoventuriaceae</taxon>
        <taxon>Verruconis</taxon>
    </lineage>
</organism>
<dbReference type="Gene3D" id="2.60.40.10">
    <property type="entry name" value="Immunoglobulins"/>
    <property type="match status" value="1"/>
</dbReference>
<evidence type="ECO:0000259" key="5">
    <source>
        <dbReference type="SMART" id="SM01010"/>
    </source>
</evidence>
<feature type="region of interest" description="Disordered" evidence="4">
    <location>
        <begin position="342"/>
        <end position="417"/>
    </location>
</feature>
<dbReference type="OrthoDB" id="531008at2759"/>
<evidence type="ECO:0000256" key="1">
    <source>
        <dbReference type="ARBA" id="ARBA00004496"/>
    </source>
</evidence>
<feature type="compositionally biased region" description="Low complexity" evidence="4">
    <location>
        <begin position="1"/>
        <end position="34"/>
    </location>
</feature>
<feature type="compositionally biased region" description="Polar residues" evidence="4">
    <location>
        <begin position="91"/>
        <end position="102"/>
    </location>
</feature>
<feature type="compositionally biased region" description="Basic and acidic residues" evidence="4">
    <location>
        <begin position="403"/>
        <end position="412"/>
    </location>
</feature>
<evidence type="ECO:0000256" key="2">
    <source>
        <dbReference type="ARBA" id="ARBA00010926"/>
    </source>
</evidence>
<dbReference type="GO" id="GO:0007165">
    <property type="term" value="P:signal transduction"/>
    <property type="evidence" value="ECO:0007669"/>
    <property type="project" value="TreeGrafter"/>
</dbReference>
<dbReference type="PANTHER" id="PTHR10343">
    <property type="entry name" value="5'-AMP-ACTIVATED PROTEIN KINASE , BETA SUBUNIT"/>
    <property type="match status" value="1"/>
</dbReference>
<dbReference type="SUPFAM" id="SSF81296">
    <property type="entry name" value="E set domains"/>
    <property type="match status" value="1"/>
</dbReference>
<accession>A0A0D2ARP8</accession>
<dbReference type="InterPro" id="IPR013783">
    <property type="entry name" value="Ig-like_fold"/>
</dbReference>
<keyword evidence="3" id="KW-0963">Cytoplasm</keyword>
<dbReference type="SUPFAM" id="SSF160219">
    <property type="entry name" value="AMPKBI-like"/>
    <property type="match status" value="1"/>
</dbReference>
<evidence type="ECO:0000256" key="3">
    <source>
        <dbReference type="ARBA" id="ARBA00022490"/>
    </source>
</evidence>
<dbReference type="InParanoid" id="A0A0D2ARP8"/>
<dbReference type="GeneID" id="27308242"/>
<dbReference type="VEuPathDB" id="FungiDB:PV09_00269"/>
<dbReference type="EMBL" id="KN847529">
    <property type="protein sequence ID" value="KIW09373.1"/>
    <property type="molecule type" value="Genomic_DNA"/>
</dbReference>
<dbReference type="SMART" id="SM01010">
    <property type="entry name" value="AMPKBI"/>
    <property type="match status" value="1"/>
</dbReference>
<feature type="compositionally biased region" description="Polar residues" evidence="4">
    <location>
        <begin position="146"/>
        <end position="158"/>
    </location>
</feature>
<evidence type="ECO:0000313" key="6">
    <source>
        <dbReference type="EMBL" id="KIW09373.1"/>
    </source>
</evidence>
<proteinExistence type="inferred from homology"/>
<sequence length="541" mass="57554">MGNQESKPSSSHQSGVSSSQPPSHASNHATTSTHTIEKGKSVPRRRQSVQASLSGAKATASPSASLASATATTSNSSKGSAEDYLKRAAQPQAQPNNTSTLQFRPIDIPETMGTSSSKPVSIERTTPQTADPASPPSPLSRPIDVPTTQSPAQSHAQTPSPPLEDSSGFVDASYQLAAPQFSRPPRLPLPIEEEVHVPGSPIISPADISAPIGPIEGEIALPRRASVLSSTTVDDDDLGDDVNSLEPWNGATTVPTLLEWREEGEKVYVTGTFAGWDKKFRLHRNGPSKHPGALSAMINLVPGTHHVRFIVDNEMKLSKFLPTAVDFTNFLINYIEVVPPQPAESKPDSDALQQSAAAAVPPQVQSTQVSDEPSVHTPQAPPVVAAPAPSTLAPRPDATPKAIPRDPRERTSSETLASQVDKPKMAPIAVGPPKKYHTQIPQFLLDIEAEDDQALYARASALISTLPEPPSLPMFLGKSVLNGATPMKDDASVLVMPNHTVLNHLATSSIKNKVLATSATTRYKKKFLTTIMYKPTTQAID</sequence>
<dbReference type="GO" id="GO:0019901">
    <property type="term" value="F:protein kinase binding"/>
    <property type="evidence" value="ECO:0007669"/>
    <property type="project" value="TreeGrafter"/>
</dbReference>
<dbReference type="InterPro" id="IPR006828">
    <property type="entry name" value="ASC_dom"/>
</dbReference>
<dbReference type="STRING" id="253628.A0A0D2ARP8"/>
<dbReference type="GO" id="GO:0005634">
    <property type="term" value="C:nucleus"/>
    <property type="evidence" value="ECO:0007669"/>
    <property type="project" value="TreeGrafter"/>
</dbReference>
<dbReference type="HOGENOM" id="CLU_026512_0_0_1"/>
<dbReference type="GO" id="GO:0031588">
    <property type="term" value="C:nucleotide-activated protein kinase complex"/>
    <property type="evidence" value="ECO:0007669"/>
    <property type="project" value="TreeGrafter"/>
</dbReference>
<dbReference type="FunCoup" id="A0A0D2ARP8">
    <property type="interactions" value="416"/>
</dbReference>
<comment type="subcellular location">
    <subcellularLocation>
        <location evidence="1">Cytoplasm</location>
    </subcellularLocation>
</comment>
<dbReference type="CDD" id="cd02859">
    <property type="entry name" value="E_set_AMPKbeta_like_N"/>
    <property type="match status" value="1"/>
</dbReference>
<dbReference type="InterPro" id="IPR050827">
    <property type="entry name" value="CRP1_MDG1_kinase"/>
</dbReference>
<dbReference type="Pfam" id="PF04739">
    <property type="entry name" value="AMPKBI"/>
    <property type="match status" value="1"/>
</dbReference>
<dbReference type="Gene3D" id="6.20.250.60">
    <property type="match status" value="1"/>
</dbReference>
<comment type="similarity">
    <text evidence="2">Belongs to the 5'-AMP-activated protein kinase beta subunit family.</text>
</comment>
<dbReference type="PANTHER" id="PTHR10343:SF84">
    <property type="entry name" value="5'-AMP-ACTIVATED PROTEIN KINASE SUBUNIT BETA-1"/>
    <property type="match status" value="1"/>
</dbReference>
<evidence type="ECO:0000256" key="4">
    <source>
        <dbReference type="SAM" id="MobiDB-lite"/>
    </source>
</evidence>
<reference evidence="6 7" key="1">
    <citation type="submission" date="2015-01" db="EMBL/GenBank/DDBJ databases">
        <title>The Genome Sequence of Ochroconis gallopava CBS43764.</title>
        <authorList>
            <consortium name="The Broad Institute Genomics Platform"/>
            <person name="Cuomo C."/>
            <person name="de Hoog S."/>
            <person name="Gorbushina A."/>
            <person name="Stielow B."/>
            <person name="Teixiera M."/>
            <person name="Abouelleil A."/>
            <person name="Chapman S.B."/>
            <person name="Priest M."/>
            <person name="Young S.K."/>
            <person name="Wortman J."/>
            <person name="Nusbaum C."/>
            <person name="Birren B."/>
        </authorList>
    </citation>
    <scope>NUCLEOTIDE SEQUENCE [LARGE SCALE GENOMIC DNA]</scope>
    <source>
        <strain evidence="6 7">CBS 43764</strain>
    </source>
</reference>
<dbReference type="AlphaFoldDB" id="A0A0D2ARP8"/>
<dbReference type="InterPro" id="IPR032640">
    <property type="entry name" value="AMPK1_CBM"/>
</dbReference>
<feature type="compositionally biased region" description="Polar residues" evidence="4">
    <location>
        <begin position="112"/>
        <end position="131"/>
    </location>
</feature>